<evidence type="ECO:0000256" key="4">
    <source>
        <dbReference type="ARBA" id="ARBA00022576"/>
    </source>
</evidence>
<evidence type="ECO:0000256" key="7">
    <source>
        <dbReference type="ARBA" id="ARBA00049185"/>
    </source>
</evidence>
<dbReference type="RefSeq" id="WP_207761917.1">
    <property type="nucleotide sequence ID" value="NZ_FYEH01000002.1"/>
</dbReference>
<dbReference type="InterPro" id="IPR015424">
    <property type="entry name" value="PyrdxlP-dep_Trfase"/>
</dbReference>
<gene>
    <name evidence="9" type="ORF">SAMN07250955_10236</name>
</gene>
<dbReference type="GO" id="GO:0030170">
    <property type="term" value="F:pyridoxal phosphate binding"/>
    <property type="evidence" value="ECO:0007669"/>
    <property type="project" value="InterPro"/>
</dbReference>
<dbReference type="InterPro" id="IPR050596">
    <property type="entry name" value="AspAT/PAT-like"/>
</dbReference>
<evidence type="ECO:0000313" key="9">
    <source>
        <dbReference type="EMBL" id="SNB60724.1"/>
    </source>
</evidence>
<keyword evidence="5 9" id="KW-0808">Transferase</keyword>
<keyword evidence="10" id="KW-1185">Reference proteome</keyword>
<dbReference type="EMBL" id="FYEH01000002">
    <property type="protein sequence ID" value="SNB60724.1"/>
    <property type="molecule type" value="Genomic_DNA"/>
</dbReference>
<dbReference type="InterPro" id="IPR004839">
    <property type="entry name" value="Aminotransferase_I/II_large"/>
</dbReference>
<evidence type="ECO:0000259" key="8">
    <source>
        <dbReference type="Pfam" id="PF00155"/>
    </source>
</evidence>
<sequence>MQLAASMARLGTESAFEVLARAVELQASGRDIINLGIGQPDFATPPHIVEAAIEALRAGHHGYTPANGILPLREAVSEDLLNRRGMVVHPDQVVIVPGGKVTMFMAIAMFGEPGAEIMYPDPGFPIYRSLIEWSGAKAKPIGLHESKGFAFSADEVLAGINDRTRLIIVNSPANPTGGIVPKCELDRLVQGLERFPDVAILSDEIYARLCYDGCQHASLSAYPEIADRLILLDGWSKTYAMTGWRLGYGVWPRHLAPLATRLAVNTHSCVNAATQWAGLAALKGSQSDVARMTQIFAARRKLIIEGLNRIPGFRCVTPGGAFYAFPNIEGTGRSARVLQDELLETCGVATVAGTSFGQFGEGYLRFSYAAASEAIETALARIAAYLAG</sequence>
<dbReference type="Proteomes" id="UP000197065">
    <property type="component" value="Unassembled WGS sequence"/>
</dbReference>
<dbReference type="PANTHER" id="PTHR46383:SF1">
    <property type="entry name" value="ASPARTATE AMINOTRANSFERASE"/>
    <property type="match status" value="1"/>
</dbReference>
<keyword evidence="6" id="KW-0663">Pyridoxal phosphate</keyword>
<comment type="cofactor">
    <cofactor evidence="1">
        <name>pyridoxal 5'-phosphate</name>
        <dbReference type="ChEBI" id="CHEBI:597326"/>
    </cofactor>
</comment>
<dbReference type="Gene3D" id="3.40.640.10">
    <property type="entry name" value="Type I PLP-dependent aspartate aminotransferase-like (Major domain)"/>
    <property type="match status" value="1"/>
</dbReference>
<dbReference type="PANTHER" id="PTHR46383">
    <property type="entry name" value="ASPARTATE AMINOTRANSFERASE"/>
    <property type="match status" value="1"/>
</dbReference>
<evidence type="ECO:0000256" key="1">
    <source>
        <dbReference type="ARBA" id="ARBA00001933"/>
    </source>
</evidence>
<name>A0A212QMY7_9PROT</name>
<evidence type="ECO:0000256" key="5">
    <source>
        <dbReference type="ARBA" id="ARBA00022679"/>
    </source>
</evidence>
<dbReference type="GO" id="GO:0004069">
    <property type="term" value="F:L-aspartate:2-oxoglutarate aminotransferase activity"/>
    <property type="evidence" value="ECO:0007669"/>
    <property type="project" value="UniProtKB-EC"/>
</dbReference>
<keyword evidence="4 9" id="KW-0032">Aminotransferase</keyword>
<evidence type="ECO:0000256" key="6">
    <source>
        <dbReference type="ARBA" id="ARBA00022898"/>
    </source>
</evidence>
<protein>
    <recommendedName>
        <fullName evidence="3">aspartate transaminase</fullName>
        <ecNumber evidence="3">2.6.1.1</ecNumber>
    </recommendedName>
</protein>
<dbReference type="AlphaFoldDB" id="A0A212QMY7"/>
<dbReference type="InterPro" id="IPR015421">
    <property type="entry name" value="PyrdxlP-dep_Trfase_major"/>
</dbReference>
<accession>A0A212QMY7</accession>
<comment type="similarity">
    <text evidence="2">Belongs to the class-I pyridoxal-phosphate-dependent aminotransferase family.</text>
</comment>
<organism evidence="9 10">
    <name type="scientific">Arboricoccus pini</name>
    <dbReference type="NCBI Taxonomy" id="1963835"/>
    <lineage>
        <taxon>Bacteria</taxon>
        <taxon>Pseudomonadati</taxon>
        <taxon>Pseudomonadota</taxon>
        <taxon>Alphaproteobacteria</taxon>
        <taxon>Geminicoccales</taxon>
        <taxon>Geminicoccaceae</taxon>
        <taxon>Arboricoccus</taxon>
    </lineage>
</organism>
<comment type="catalytic activity">
    <reaction evidence="7">
        <text>L-aspartate + 2-oxoglutarate = oxaloacetate + L-glutamate</text>
        <dbReference type="Rhea" id="RHEA:21824"/>
        <dbReference type="ChEBI" id="CHEBI:16452"/>
        <dbReference type="ChEBI" id="CHEBI:16810"/>
        <dbReference type="ChEBI" id="CHEBI:29985"/>
        <dbReference type="ChEBI" id="CHEBI:29991"/>
        <dbReference type="EC" id="2.6.1.1"/>
    </reaction>
</comment>
<proteinExistence type="inferred from homology"/>
<dbReference type="InterPro" id="IPR015422">
    <property type="entry name" value="PyrdxlP-dep_Trfase_small"/>
</dbReference>
<dbReference type="SUPFAM" id="SSF53383">
    <property type="entry name" value="PLP-dependent transferases"/>
    <property type="match status" value="1"/>
</dbReference>
<feature type="domain" description="Aminotransferase class I/classII large" evidence="8">
    <location>
        <begin position="31"/>
        <end position="382"/>
    </location>
</feature>
<dbReference type="Gene3D" id="3.90.1150.10">
    <property type="entry name" value="Aspartate Aminotransferase, domain 1"/>
    <property type="match status" value="1"/>
</dbReference>
<dbReference type="Pfam" id="PF00155">
    <property type="entry name" value="Aminotran_1_2"/>
    <property type="match status" value="1"/>
</dbReference>
<evidence type="ECO:0000256" key="3">
    <source>
        <dbReference type="ARBA" id="ARBA00012753"/>
    </source>
</evidence>
<evidence type="ECO:0000313" key="10">
    <source>
        <dbReference type="Proteomes" id="UP000197065"/>
    </source>
</evidence>
<dbReference type="CDD" id="cd00609">
    <property type="entry name" value="AAT_like"/>
    <property type="match status" value="1"/>
</dbReference>
<reference evidence="9 10" key="1">
    <citation type="submission" date="2017-06" db="EMBL/GenBank/DDBJ databases">
        <authorList>
            <person name="Kim H.J."/>
            <person name="Triplett B.A."/>
        </authorList>
    </citation>
    <scope>NUCLEOTIDE SEQUENCE [LARGE SCALE GENOMIC DNA]</scope>
    <source>
        <strain evidence="9 10">B29T1</strain>
    </source>
</reference>
<dbReference type="EC" id="2.6.1.1" evidence="3"/>
<evidence type="ECO:0000256" key="2">
    <source>
        <dbReference type="ARBA" id="ARBA00007441"/>
    </source>
</evidence>
<dbReference type="GO" id="GO:0006520">
    <property type="term" value="P:amino acid metabolic process"/>
    <property type="evidence" value="ECO:0007669"/>
    <property type="project" value="InterPro"/>
</dbReference>